<organism evidence="2 3">
    <name type="scientific">Thermomonospora umbrina</name>
    <dbReference type="NCBI Taxonomy" id="111806"/>
    <lineage>
        <taxon>Bacteria</taxon>
        <taxon>Bacillati</taxon>
        <taxon>Actinomycetota</taxon>
        <taxon>Actinomycetes</taxon>
        <taxon>Streptosporangiales</taxon>
        <taxon>Thermomonosporaceae</taxon>
        <taxon>Thermomonospora</taxon>
    </lineage>
</organism>
<accession>A0A3D9T2Y5</accession>
<feature type="region of interest" description="Disordered" evidence="1">
    <location>
        <begin position="47"/>
        <end position="80"/>
    </location>
</feature>
<comment type="caution">
    <text evidence="2">The sequence shown here is derived from an EMBL/GenBank/DDBJ whole genome shotgun (WGS) entry which is preliminary data.</text>
</comment>
<sequence>MTYADDSARLAGLLRDLVKALEEAGVDPSGPSTARHLMDNARAAARKLDPETVPVESTASTDRCRSYGAPLPKGAGRCRASGQNRALSSASVMGVTGRRGVWSRRRVAVTAAWSVSRCSRVSWR</sequence>
<gene>
    <name evidence="2" type="ORF">DFJ69_6310</name>
</gene>
<keyword evidence="3" id="KW-1185">Reference proteome</keyword>
<evidence type="ECO:0000313" key="3">
    <source>
        <dbReference type="Proteomes" id="UP000256661"/>
    </source>
</evidence>
<proteinExistence type="predicted"/>
<dbReference type="EMBL" id="QTTT01000001">
    <property type="protein sequence ID" value="REF00734.1"/>
    <property type="molecule type" value="Genomic_DNA"/>
</dbReference>
<reference evidence="2 3" key="1">
    <citation type="submission" date="2018-08" db="EMBL/GenBank/DDBJ databases">
        <title>Sequencing the genomes of 1000 actinobacteria strains.</title>
        <authorList>
            <person name="Klenk H.-P."/>
        </authorList>
    </citation>
    <scope>NUCLEOTIDE SEQUENCE [LARGE SCALE GENOMIC DNA]</scope>
    <source>
        <strain evidence="2 3">DSM 43927</strain>
    </source>
</reference>
<evidence type="ECO:0000313" key="2">
    <source>
        <dbReference type="EMBL" id="REF00734.1"/>
    </source>
</evidence>
<name>A0A3D9T2Y5_9ACTN</name>
<protein>
    <submittedName>
        <fullName evidence="2">Uncharacterized protein</fullName>
    </submittedName>
</protein>
<evidence type="ECO:0000256" key="1">
    <source>
        <dbReference type="SAM" id="MobiDB-lite"/>
    </source>
</evidence>
<dbReference type="Proteomes" id="UP000256661">
    <property type="component" value="Unassembled WGS sequence"/>
</dbReference>
<dbReference type="AlphaFoldDB" id="A0A3D9T2Y5"/>